<keyword evidence="5" id="KW-0539">Nucleus</keyword>
<evidence type="ECO:0000256" key="7">
    <source>
        <dbReference type="SAM" id="MobiDB-lite"/>
    </source>
</evidence>
<sequence length="485" mass="53938">MEAKPISIIMKVKEESDPVVDNDDSMTLAQFSQTKRSSNSPPTVSLHIFPSISLYLVLFQCGISSNTHIALLCYVIDDLAIAYHQKSPLSKQKRNPTDEDRAKLSAIRRAEEVQAKLDPEFPTFVKSMVPSHVATGFWMGLPAQFCSLYLPKQDAVIFLIDEDGKEYPTKFLPEKTGLSGGWKGFSSSHKLVVGDALVFQLIKTTKFKVYILRAYGLAEVDGALGLLGLDSQGKQSDSSKGTKATDRPAKRRRKSFPLTIIEGSIRRPRNPITGPKFVLPAEQTGNVSEEVDSEVVEGNRTIVEIKEKKAADEFTIVVNGSVIDPELSDSVRAKYRELCVSQKAILHERLLVSSNCKLVAGIIYETVNIADAIRASKLSTFPDQFKVWEKSLRAFEELGMNVGFLRSRLQQLVGIAFETEDAREAKKYKQAVHGQAVAEEEIRALEMKLVELKEGSKVLDEEIETLKVKAEQHEMMFIAGVSAPW</sequence>
<evidence type="ECO:0000256" key="5">
    <source>
        <dbReference type="ARBA" id="ARBA00023242"/>
    </source>
</evidence>
<dbReference type="SMART" id="SM01019">
    <property type="entry name" value="B3"/>
    <property type="match status" value="1"/>
</dbReference>
<dbReference type="PROSITE" id="PS50863">
    <property type="entry name" value="B3"/>
    <property type="match status" value="1"/>
</dbReference>
<name>A0AAP0L9S3_9MAGN</name>
<proteinExistence type="predicted"/>
<dbReference type="AlphaFoldDB" id="A0AAP0L9S3"/>
<dbReference type="Proteomes" id="UP001419268">
    <property type="component" value="Unassembled WGS sequence"/>
</dbReference>
<feature type="domain" description="TF-B3" evidence="8">
    <location>
        <begin position="124"/>
        <end position="215"/>
    </location>
</feature>
<keyword evidence="6" id="KW-0175">Coiled coil</keyword>
<dbReference type="GO" id="GO:0005634">
    <property type="term" value="C:nucleus"/>
    <property type="evidence" value="ECO:0007669"/>
    <property type="project" value="UniProtKB-SubCell"/>
</dbReference>
<keyword evidence="2" id="KW-0805">Transcription regulation</keyword>
<feature type="compositionally biased region" description="Polar residues" evidence="7">
    <location>
        <begin position="232"/>
        <end position="242"/>
    </location>
</feature>
<dbReference type="Pfam" id="PF02362">
    <property type="entry name" value="B3"/>
    <property type="match status" value="1"/>
</dbReference>
<evidence type="ECO:0000256" key="6">
    <source>
        <dbReference type="SAM" id="Coils"/>
    </source>
</evidence>
<dbReference type="SUPFAM" id="SSF101936">
    <property type="entry name" value="DNA-binding pseudobarrel domain"/>
    <property type="match status" value="1"/>
</dbReference>
<evidence type="ECO:0000259" key="8">
    <source>
        <dbReference type="PROSITE" id="PS50863"/>
    </source>
</evidence>
<keyword evidence="4" id="KW-0804">Transcription</keyword>
<feature type="coiled-coil region" evidence="6">
    <location>
        <begin position="435"/>
        <end position="462"/>
    </location>
</feature>
<dbReference type="GO" id="GO:0003677">
    <property type="term" value="F:DNA binding"/>
    <property type="evidence" value="ECO:0007669"/>
    <property type="project" value="UniProtKB-KW"/>
</dbReference>
<feature type="region of interest" description="Disordered" evidence="7">
    <location>
        <begin position="232"/>
        <end position="251"/>
    </location>
</feature>
<evidence type="ECO:0000256" key="3">
    <source>
        <dbReference type="ARBA" id="ARBA00023125"/>
    </source>
</evidence>
<gene>
    <name evidence="9" type="ORF">Scep_001633</name>
</gene>
<evidence type="ECO:0000313" key="9">
    <source>
        <dbReference type="EMBL" id="KAK9166442.1"/>
    </source>
</evidence>
<evidence type="ECO:0000256" key="4">
    <source>
        <dbReference type="ARBA" id="ARBA00023163"/>
    </source>
</evidence>
<keyword evidence="10" id="KW-1185">Reference proteome</keyword>
<organism evidence="9 10">
    <name type="scientific">Stephania cephalantha</name>
    <dbReference type="NCBI Taxonomy" id="152367"/>
    <lineage>
        <taxon>Eukaryota</taxon>
        <taxon>Viridiplantae</taxon>
        <taxon>Streptophyta</taxon>
        <taxon>Embryophyta</taxon>
        <taxon>Tracheophyta</taxon>
        <taxon>Spermatophyta</taxon>
        <taxon>Magnoliopsida</taxon>
        <taxon>Ranunculales</taxon>
        <taxon>Menispermaceae</taxon>
        <taxon>Menispermoideae</taxon>
        <taxon>Cissampelideae</taxon>
        <taxon>Stephania</taxon>
    </lineage>
</organism>
<reference evidence="9 10" key="1">
    <citation type="submission" date="2024-01" db="EMBL/GenBank/DDBJ databases">
        <title>Genome assemblies of Stephania.</title>
        <authorList>
            <person name="Yang L."/>
        </authorList>
    </citation>
    <scope>NUCLEOTIDE SEQUENCE [LARGE SCALE GENOMIC DNA]</scope>
    <source>
        <strain evidence="9">JXDWG</strain>
        <tissue evidence="9">Leaf</tissue>
    </source>
</reference>
<dbReference type="InterPro" id="IPR003340">
    <property type="entry name" value="B3_DNA-bd"/>
</dbReference>
<dbReference type="PANTHER" id="PTHR31391">
    <property type="entry name" value="B3 DOMAIN-CONTAINING PROTEIN OS11G0197600-RELATED"/>
    <property type="match status" value="1"/>
</dbReference>
<keyword evidence="3" id="KW-0238">DNA-binding</keyword>
<evidence type="ECO:0000313" key="10">
    <source>
        <dbReference type="Proteomes" id="UP001419268"/>
    </source>
</evidence>
<accession>A0AAP0L9S3</accession>
<evidence type="ECO:0000256" key="2">
    <source>
        <dbReference type="ARBA" id="ARBA00023015"/>
    </source>
</evidence>
<dbReference type="PANTHER" id="PTHR31391:SF101">
    <property type="entry name" value="B3 DOMAIN-CONTAINING PROTEIN OS01G0234100"/>
    <property type="match status" value="1"/>
</dbReference>
<dbReference type="Gene3D" id="2.40.330.10">
    <property type="entry name" value="DNA-binding pseudobarrel domain"/>
    <property type="match status" value="1"/>
</dbReference>
<protein>
    <recommendedName>
        <fullName evidence="8">TF-B3 domain-containing protein</fullName>
    </recommendedName>
</protein>
<evidence type="ECO:0000256" key="1">
    <source>
        <dbReference type="ARBA" id="ARBA00004123"/>
    </source>
</evidence>
<dbReference type="InterPro" id="IPR015300">
    <property type="entry name" value="DNA-bd_pseudobarrel_sf"/>
</dbReference>
<dbReference type="EMBL" id="JBBNAG010000001">
    <property type="protein sequence ID" value="KAK9166442.1"/>
    <property type="molecule type" value="Genomic_DNA"/>
</dbReference>
<dbReference type="CDD" id="cd10017">
    <property type="entry name" value="B3_DNA"/>
    <property type="match status" value="1"/>
</dbReference>
<comment type="caution">
    <text evidence="9">The sequence shown here is derived from an EMBL/GenBank/DDBJ whole genome shotgun (WGS) entry which is preliminary data.</text>
</comment>
<dbReference type="InterPro" id="IPR044837">
    <property type="entry name" value="REM16-like"/>
</dbReference>
<comment type="subcellular location">
    <subcellularLocation>
        <location evidence="1">Nucleus</location>
    </subcellularLocation>
</comment>